<dbReference type="GO" id="GO:0016853">
    <property type="term" value="F:isomerase activity"/>
    <property type="evidence" value="ECO:0007669"/>
    <property type="project" value="UniProtKB-KW"/>
</dbReference>
<organism evidence="1 2">
    <name type="scientific">Pseudomonas pudica</name>
    <dbReference type="NCBI Taxonomy" id="272772"/>
    <lineage>
        <taxon>Bacteria</taxon>
        <taxon>Pseudomonadati</taxon>
        <taxon>Pseudomonadota</taxon>
        <taxon>Gammaproteobacteria</taxon>
        <taxon>Pseudomonadales</taxon>
        <taxon>Pseudomonadaceae</taxon>
        <taxon>Pseudomonas</taxon>
    </lineage>
</organism>
<accession>A0ABS0G8L9</accession>
<evidence type="ECO:0000313" key="1">
    <source>
        <dbReference type="EMBL" id="MBF8648964.1"/>
    </source>
</evidence>
<dbReference type="Proteomes" id="UP000639294">
    <property type="component" value="Unassembled WGS sequence"/>
</dbReference>
<keyword evidence="2" id="KW-1185">Reference proteome</keyword>
<reference evidence="1 2" key="1">
    <citation type="submission" date="2020-10" db="EMBL/GenBank/DDBJ databases">
        <title>Genome sequences of Pseudomonas isolates.</title>
        <authorList>
            <person name="Wessels L."/>
            <person name="Reich F."/>
            <person name="Hammerl J."/>
        </authorList>
    </citation>
    <scope>NUCLEOTIDE SEQUENCE [LARGE SCALE GENOMIC DNA]</scope>
    <source>
        <strain evidence="1 2">20-MO00628-0</strain>
    </source>
</reference>
<comment type="caution">
    <text evidence="1">The sequence shown here is derived from an EMBL/GenBank/DDBJ whole genome shotgun (WGS) entry which is preliminary data.</text>
</comment>
<dbReference type="EMBL" id="JADLJS010000074">
    <property type="protein sequence ID" value="MBF8648964.1"/>
    <property type="molecule type" value="Genomic_DNA"/>
</dbReference>
<sequence length="26" mass="2671">NGLFAARPADLLLLGTSEGVKSLKAE</sequence>
<name>A0ABS0G8L9_9PSED</name>
<feature type="non-terminal residue" evidence="1">
    <location>
        <position position="1"/>
    </location>
</feature>
<keyword evidence="1" id="KW-0413">Isomerase</keyword>
<protein>
    <submittedName>
        <fullName evidence="1">Ribose 5-phosphate isomerase A</fullName>
    </submittedName>
</protein>
<evidence type="ECO:0000313" key="2">
    <source>
        <dbReference type="Proteomes" id="UP000639294"/>
    </source>
</evidence>
<proteinExistence type="predicted"/>
<gene>
    <name evidence="1" type="ORF">IRZ77_25700</name>
</gene>